<evidence type="ECO:0000313" key="4">
    <source>
        <dbReference type="Proteomes" id="UP001347796"/>
    </source>
</evidence>
<name>A0AAN8JVI0_PATCE</name>
<dbReference type="Proteomes" id="UP001347796">
    <property type="component" value="Unassembled WGS sequence"/>
</dbReference>
<protein>
    <submittedName>
        <fullName evidence="3">Uncharacterized protein</fullName>
    </submittedName>
</protein>
<sequence>MEAFLPRHQVSTSRTSLIDDFDWDLNEISRSSSPLSAVSEGPRPPRTMHHSRSRHESRHKKSKYESDSQTNWTKLRAELEVERVKMRELQKEKIAELHKWKDSYEHEKKKELSVLEERLKRDKEKELEKIKTELEKLKDQELQQVLKYKDEEIKQLKSSLSQDELSISESISSRLNISGVSMQDGIENSSKKSLPIAHSFELMSKMEEEIQKLKDEKFYLEDKYGRKCKENRRKDKEFKKMKDDYDRELRKMVKDSKQLAMCNLKKLKIAELALSESMVSDDDSVSLHSILSENLSVRKLPNVEEGSENVQPSVTMETEDKQSDIMHVQENGQVDEVRRIIFSKNFLK</sequence>
<proteinExistence type="predicted"/>
<keyword evidence="1" id="KW-0175">Coiled coil</keyword>
<reference evidence="3 4" key="1">
    <citation type="submission" date="2024-01" db="EMBL/GenBank/DDBJ databases">
        <title>The genome of the rayed Mediterranean limpet Patella caerulea (Linnaeus, 1758).</title>
        <authorList>
            <person name="Anh-Thu Weber A."/>
            <person name="Halstead-Nussloch G."/>
        </authorList>
    </citation>
    <scope>NUCLEOTIDE SEQUENCE [LARGE SCALE GENOMIC DNA]</scope>
    <source>
        <strain evidence="3">AATW-2023a</strain>
        <tissue evidence="3">Whole specimen</tissue>
    </source>
</reference>
<feature type="coiled-coil region" evidence="1">
    <location>
        <begin position="72"/>
        <end position="151"/>
    </location>
</feature>
<evidence type="ECO:0000256" key="2">
    <source>
        <dbReference type="SAM" id="MobiDB-lite"/>
    </source>
</evidence>
<dbReference type="EMBL" id="JAZGQO010000006">
    <property type="protein sequence ID" value="KAK6184456.1"/>
    <property type="molecule type" value="Genomic_DNA"/>
</dbReference>
<evidence type="ECO:0000256" key="1">
    <source>
        <dbReference type="SAM" id="Coils"/>
    </source>
</evidence>
<accession>A0AAN8JVI0</accession>
<comment type="caution">
    <text evidence="3">The sequence shown here is derived from an EMBL/GenBank/DDBJ whole genome shotgun (WGS) entry which is preliminary data.</text>
</comment>
<evidence type="ECO:0000313" key="3">
    <source>
        <dbReference type="EMBL" id="KAK6184456.1"/>
    </source>
</evidence>
<feature type="region of interest" description="Disordered" evidence="2">
    <location>
        <begin position="31"/>
        <end position="70"/>
    </location>
</feature>
<feature type="coiled-coil region" evidence="1">
    <location>
        <begin position="196"/>
        <end position="223"/>
    </location>
</feature>
<gene>
    <name evidence="3" type="ORF">SNE40_006924</name>
</gene>
<keyword evidence="4" id="KW-1185">Reference proteome</keyword>
<organism evidence="3 4">
    <name type="scientific">Patella caerulea</name>
    <name type="common">Rayed Mediterranean limpet</name>
    <dbReference type="NCBI Taxonomy" id="87958"/>
    <lineage>
        <taxon>Eukaryota</taxon>
        <taxon>Metazoa</taxon>
        <taxon>Spiralia</taxon>
        <taxon>Lophotrochozoa</taxon>
        <taxon>Mollusca</taxon>
        <taxon>Gastropoda</taxon>
        <taxon>Patellogastropoda</taxon>
        <taxon>Patelloidea</taxon>
        <taxon>Patellidae</taxon>
        <taxon>Patella</taxon>
    </lineage>
</organism>
<dbReference type="AlphaFoldDB" id="A0AAN8JVI0"/>
<feature type="compositionally biased region" description="Basic residues" evidence="2">
    <location>
        <begin position="46"/>
        <end position="62"/>
    </location>
</feature>